<name>A0A1H2ZG95_9PSEU</name>
<keyword evidence="2" id="KW-0560">Oxidoreductase</keyword>
<dbReference type="Pfam" id="PF13561">
    <property type="entry name" value="adh_short_C2"/>
    <property type="match status" value="1"/>
</dbReference>
<dbReference type="InterPro" id="IPR023985">
    <property type="entry name" value="SDR_subfam_1"/>
</dbReference>
<dbReference type="STRING" id="589385.SAMN05421504_102514"/>
<dbReference type="AlphaFoldDB" id="A0A1H2ZG95"/>
<dbReference type="NCBIfam" id="TIGR03971">
    <property type="entry name" value="SDR_subfam_1"/>
    <property type="match status" value="1"/>
</dbReference>
<dbReference type="Proteomes" id="UP000199515">
    <property type="component" value="Unassembled WGS sequence"/>
</dbReference>
<dbReference type="InterPro" id="IPR036291">
    <property type="entry name" value="NAD(P)-bd_dom_sf"/>
</dbReference>
<dbReference type="SUPFAM" id="SSF51735">
    <property type="entry name" value="NAD(P)-binding Rossmann-fold domains"/>
    <property type="match status" value="1"/>
</dbReference>
<dbReference type="RefSeq" id="WP_091288389.1">
    <property type="nucleotide sequence ID" value="NZ_FNON01000002.1"/>
</dbReference>
<comment type="similarity">
    <text evidence="1">Belongs to the short-chain dehydrogenases/reductases (SDR) family.</text>
</comment>
<evidence type="ECO:0000313" key="4">
    <source>
        <dbReference type="EMBL" id="SDX16513.1"/>
    </source>
</evidence>
<dbReference type="PANTHER" id="PTHR24321:SF8">
    <property type="entry name" value="ESTRADIOL 17-BETA-DEHYDROGENASE 8-RELATED"/>
    <property type="match status" value="1"/>
</dbReference>
<dbReference type="GO" id="GO:0016491">
    <property type="term" value="F:oxidoreductase activity"/>
    <property type="evidence" value="ECO:0007669"/>
    <property type="project" value="UniProtKB-KW"/>
</dbReference>
<dbReference type="InterPro" id="IPR002347">
    <property type="entry name" value="SDR_fam"/>
</dbReference>
<evidence type="ECO:0000256" key="3">
    <source>
        <dbReference type="ARBA" id="ARBA00023027"/>
    </source>
</evidence>
<keyword evidence="3" id="KW-0520">NAD</keyword>
<evidence type="ECO:0000256" key="2">
    <source>
        <dbReference type="ARBA" id="ARBA00023002"/>
    </source>
</evidence>
<reference evidence="4 5" key="1">
    <citation type="submission" date="2016-10" db="EMBL/GenBank/DDBJ databases">
        <authorList>
            <person name="de Groot N.N."/>
        </authorList>
    </citation>
    <scope>NUCLEOTIDE SEQUENCE [LARGE SCALE GENOMIC DNA]</scope>
    <source>
        <strain evidence="4 5">CPCC 202699</strain>
    </source>
</reference>
<keyword evidence="5" id="KW-1185">Reference proteome</keyword>
<sequence>MGRVAGKVVLITGAARAQGRSHAVRLAEEGADIIAIDICANVESPEYDLATEEDLQETVQLVEKTGQRIVAKVADVRDRVGLQAAIDEGVAELGKLDVVIANAGISPIGAGRPIINFTETVDINLNGAINTVHASMPHLGEGASIIMIGSAAGLIPGYGDTGPAGPGGAAYSFAKQTLVQYVNAFAVQLAPTSRRINAVHPTNCNTPLLQSQPMYETFRPDLENPTREDAEPAFATFQAMPIPYVESSDVSHAVTYLASDESRYVTALHLKVDGGALVQRGL</sequence>
<dbReference type="NCBIfam" id="NF009467">
    <property type="entry name" value="PRK12826.1-3"/>
    <property type="match status" value="1"/>
</dbReference>
<protein>
    <submittedName>
        <fullName evidence="4">SDR family mycofactocin-dependent oxidoreductase</fullName>
    </submittedName>
</protein>
<dbReference type="PANTHER" id="PTHR24321">
    <property type="entry name" value="DEHYDROGENASES, SHORT CHAIN"/>
    <property type="match status" value="1"/>
</dbReference>
<proteinExistence type="inferred from homology"/>
<evidence type="ECO:0000313" key="5">
    <source>
        <dbReference type="Proteomes" id="UP000199515"/>
    </source>
</evidence>
<dbReference type="Gene3D" id="3.40.50.720">
    <property type="entry name" value="NAD(P)-binding Rossmann-like Domain"/>
    <property type="match status" value="1"/>
</dbReference>
<dbReference type="FunFam" id="3.40.50.720:FF:000084">
    <property type="entry name" value="Short-chain dehydrogenase reductase"/>
    <property type="match status" value="1"/>
</dbReference>
<dbReference type="CDD" id="cd05233">
    <property type="entry name" value="SDR_c"/>
    <property type="match status" value="1"/>
</dbReference>
<gene>
    <name evidence="4" type="ORF">SAMN05421504_102514</name>
</gene>
<accession>A0A1H2ZG95</accession>
<dbReference type="OrthoDB" id="3206777at2"/>
<evidence type="ECO:0000256" key="1">
    <source>
        <dbReference type="ARBA" id="ARBA00006484"/>
    </source>
</evidence>
<dbReference type="PRINTS" id="PR00081">
    <property type="entry name" value="GDHRDH"/>
</dbReference>
<organism evidence="4 5">
    <name type="scientific">Amycolatopsis xylanica</name>
    <dbReference type="NCBI Taxonomy" id="589385"/>
    <lineage>
        <taxon>Bacteria</taxon>
        <taxon>Bacillati</taxon>
        <taxon>Actinomycetota</taxon>
        <taxon>Actinomycetes</taxon>
        <taxon>Pseudonocardiales</taxon>
        <taxon>Pseudonocardiaceae</taxon>
        <taxon>Amycolatopsis</taxon>
    </lineage>
</organism>
<dbReference type="EMBL" id="FNON01000002">
    <property type="protein sequence ID" value="SDX16513.1"/>
    <property type="molecule type" value="Genomic_DNA"/>
</dbReference>